<reference evidence="2" key="1">
    <citation type="submission" date="2022-09" db="EMBL/GenBank/DDBJ databases">
        <title>genome sequence of Deinococcus rubellus.</title>
        <authorList>
            <person name="Srinivasan S."/>
        </authorList>
    </citation>
    <scope>NUCLEOTIDE SEQUENCE</scope>
    <source>
        <strain evidence="2">Ant6</strain>
    </source>
</reference>
<feature type="chain" id="PRO_5046997874" evidence="1">
    <location>
        <begin position="25"/>
        <end position="168"/>
    </location>
</feature>
<accession>A0ABY5YG08</accession>
<protein>
    <submittedName>
        <fullName evidence="2">DcrB-related protein</fullName>
    </submittedName>
</protein>
<evidence type="ECO:0000313" key="2">
    <source>
        <dbReference type="EMBL" id="UWX63881.1"/>
    </source>
</evidence>
<feature type="signal peptide" evidence="1">
    <location>
        <begin position="1"/>
        <end position="24"/>
    </location>
</feature>
<dbReference type="SUPFAM" id="SSF55724">
    <property type="entry name" value="Mog1p/PsbP-like"/>
    <property type="match status" value="1"/>
</dbReference>
<name>A0ABY5YG08_9DEIO</name>
<dbReference type="EMBL" id="CP104213">
    <property type="protein sequence ID" value="UWX63881.1"/>
    <property type="molecule type" value="Genomic_DNA"/>
</dbReference>
<keyword evidence="1" id="KW-0732">Signal</keyword>
<dbReference type="Gene3D" id="3.40.1000.10">
    <property type="entry name" value="Mog1/PsbP, alpha/beta/alpha sandwich"/>
    <property type="match status" value="1"/>
</dbReference>
<evidence type="ECO:0000313" key="3">
    <source>
        <dbReference type="Proteomes" id="UP001060261"/>
    </source>
</evidence>
<dbReference type="Pfam" id="PF08786">
    <property type="entry name" value="DcrB"/>
    <property type="match status" value="1"/>
</dbReference>
<keyword evidence="3" id="KW-1185">Reference proteome</keyword>
<dbReference type="InterPro" id="IPR016123">
    <property type="entry name" value="Mog1/PsbP_a/b/a-sand"/>
</dbReference>
<dbReference type="InterPro" id="IPR014894">
    <property type="entry name" value="DcrB/EagT6"/>
</dbReference>
<sequence>MTLSSRPAVRLLALSSLVVSAALAYTDAADGFSVTAPKGWKQSSYPGTSVVFLAPKTVSAFNPNINVLVQAVPTGVTLKDYDAATLDQIKKLITDGKLISQQAVTLDGSEATQLNYTGRQGQYKLYFTQTYAIVGKKAYVLTGTTVQGQDAALRAVMDGFVRTFKARR</sequence>
<proteinExistence type="predicted"/>
<dbReference type="Proteomes" id="UP001060261">
    <property type="component" value="Chromosome"/>
</dbReference>
<dbReference type="RefSeq" id="WP_260560160.1">
    <property type="nucleotide sequence ID" value="NZ_BAABEC010000190.1"/>
</dbReference>
<organism evidence="2 3">
    <name type="scientific">Deinococcus rubellus</name>
    <dbReference type="NCBI Taxonomy" id="1889240"/>
    <lineage>
        <taxon>Bacteria</taxon>
        <taxon>Thermotogati</taxon>
        <taxon>Deinococcota</taxon>
        <taxon>Deinococci</taxon>
        <taxon>Deinococcales</taxon>
        <taxon>Deinococcaceae</taxon>
        <taxon>Deinococcus</taxon>
    </lineage>
</organism>
<gene>
    <name evidence="2" type="ORF">N0D28_14315</name>
</gene>
<evidence type="ECO:0000256" key="1">
    <source>
        <dbReference type="SAM" id="SignalP"/>
    </source>
</evidence>